<keyword evidence="2" id="KW-1185">Reference proteome</keyword>
<accession>A0A7I7US24</accession>
<organism evidence="1 2">
    <name type="scientific">Mycolicibacterium pulveris</name>
    <name type="common">Mycobacterium pulveris</name>
    <dbReference type="NCBI Taxonomy" id="36813"/>
    <lineage>
        <taxon>Bacteria</taxon>
        <taxon>Bacillati</taxon>
        <taxon>Actinomycetota</taxon>
        <taxon>Actinomycetes</taxon>
        <taxon>Mycobacteriales</taxon>
        <taxon>Mycobacteriaceae</taxon>
        <taxon>Mycolicibacterium</taxon>
    </lineage>
</organism>
<reference evidence="1 2" key="1">
    <citation type="journal article" date="2019" name="Emerg. Microbes Infect.">
        <title>Comprehensive subspecies identification of 175 nontuberculous mycobacteria species based on 7547 genomic profiles.</title>
        <authorList>
            <person name="Matsumoto Y."/>
            <person name="Kinjo T."/>
            <person name="Motooka D."/>
            <person name="Nabeya D."/>
            <person name="Jung N."/>
            <person name="Uechi K."/>
            <person name="Horii T."/>
            <person name="Iida T."/>
            <person name="Fujita J."/>
            <person name="Nakamura S."/>
        </authorList>
    </citation>
    <scope>NUCLEOTIDE SEQUENCE [LARGE SCALE GENOMIC DNA]</scope>
    <source>
        <strain evidence="1 2">JCM 6370</strain>
    </source>
</reference>
<dbReference type="Pfam" id="PF13481">
    <property type="entry name" value="AAA_25"/>
    <property type="match status" value="1"/>
</dbReference>
<evidence type="ECO:0008006" key="3">
    <source>
        <dbReference type="Google" id="ProtNLM"/>
    </source>
</evidence>
<evidence type="ECO:0000313" key="2">
    <source>
        <dbReference type="Proteomes" id="UP000467252"/>
    </source>
</evidence>
<evidence type="ECO:0000313" key="1">
    <source>
        <dbReference type="EMBL" id="BBY84177.1"/>
    </source>
</evidence>
<gene>
    <name evidence="1" type="ORF">MPUL_53350</name>
</gene>
<dbReference type="Proteomes" id="UP000467252">
    <property type="component" value="Chromosome"/>
</dbReference>
<dbReference type="InterPro" id="IPR027417">
    <property type="entry name" value="P-loop_NTPase"/>
</dbReference>
<dbReference type="AlphaFoldDB" id="A0A7I7US24"/>
<proteinExistence type="predicted"/>
<dbReference type="EMBL" id="AP022599">
    <property type="protein sequence ID" value="BBY84177.1"/>
    <property type="molecule type" value="Genomic_DNA"/>
</dbReference>
<sequence length="460" mass="50108">MTDHTGHPATRLLCAAEAATADEIAAYQADRADWIDYINDHIDHGQHIAYPCFDHWHTGGPGVPAPSSEDHMTQHEAVDALTGRNTRQHPLDLYNANPAAQAAVTAGLELAAESTAEMRLVKASTVHTRKADWVWEYDGRGRILKAAITLFGGRPAAGKSTAARWFAAGWTQGTLPGCWEGQPVNVAYIATEEAWHYTVAPSLKAAGADMDRVYFIERNGDPARIRSITDEAALAKMFTAKNIRAVFLDPLMGTITGDADINRNNEVRDYLDPWVRIAEAIDGTVVGICHMTKAPTGDVVASITGSSAFGELARCVFGFAIDREADDGTRVMSQAKNSAGFEDLSLAYRIGSHRVKLDDGNTDDVARFELIGPTETTVRELLIAERSSHTRSGTDECKKWLKGYLAATGRVPREDVLAAAAELGFSAKMLRTAGHRIGVHIERTREVPSRTFWSLRKAAQ</sequence>
<name>A0A7I7US24_MYCPV</name>
<dbReference type="Gene3D" id="3.40.50.300">
    <property type="entry name" value="P-loop containing nucleotide triphosphate hydrolases"/>
    <property type="match status" value="1"/>
</dbReference>
<protein>
    <recommendedName>
        <fullName evidence="3">AAA family ATPase</fullName>
    </recommendedName>
</protein>
<dbReference type="SUPFAM" id="SSF52540">
    <property type="entry name" value="P-loop containing nucleoside triphosphate hydrolases"/>
    <property type="match status" value="1"/>
</dbReference>